<evidence type="ECO:0000256" key="9">
    <source>
        <dbReference type="PROSITE-ProRule" id="PRU00723"/>
    </source>
</evidence>
<evidence type="ECO:0000313" key="12">
    <source>
        <dbReference type="EMBL" id="KAF4634548.1"/>
    </source>
</evidence>
<dbReference type="GO" id="GO:0006397">
    <property type="term" value="P:mRNA processing"/>
    <property type="evidence" value="ECO:0007669"/>
    <property type="project" value="UniProtKB-KW"/>
</dbReference>
<dbReference type="PROSITE" id="PS50103">
    <property type="entry name" value="ZF_C3H1"/>
    <property type="match status" value="1"/>
</dbReference>
<comment type="subunit">
    <text evidence="8">Homodimer. Forms a heterotrimer with a catalytic subunit PAN2 to form the poly(A)-nuclease (PAN) deadenylation complex. Interacts (via PAM-2 motif) with poly(A)-binding protein PAB1 (via PABC domain), conferring substrate specificity of the enzyme complex.</text>
</comment>
<feature type="region of interest" description="Disordered" evidence="10">
    <location>
        <begin position="143"/>
        <end position="194"/>
    </location>
</feature>
<dbReference type="GO" id="GO:0000932">
    <property type="term" value="C:P-body"/>
    <property type="evidence" value="ECO:0007669"/>
    <property type="project" value="TreeGrafter"/>
</dbReference>
<keyword evidence="3 8" id="KW-0507">mRNA processing</keyword>
<dbReference type="GO" id="GO:0008143">
    <property type="term" value="F:poly(A) binding"/>
    <property type="evidence" value="ECO:0007669"/>
    <property type="project" value="TreeGrafter"/>
</dbReference>
<evidence type="ECO:0000256" key="10">
    <source>
        <dbReference type="SAM" id="MobiDB-lite"/>
    </source>
</evidence>
<evidence type="ECO:0000313" key="13">
    <source>
        <dbReference type="Proteomes" id="UP000566819"/>
    </source>
</evidence>
<dbReference type="GO" id="GO:0008270">
    <property type="term" value="F:zinc ion binding"/>
    <property type="evidence" value="ECO:0007669"/>
    <property type="project" value="UniProtKB-KW"/>
</dbReference>
<feature type="compositionally biased region" description="Polar residues" evidence="10">
    <location>
        <begin position="143"/>
        <end position="152"/>
    </location>
</feature>
<dbReference type="Gene3D" id="6.10.250.3160">
    <property type="match status" value="1"/>
</dbReference>
<proteinExistence type="inferred from homology"/>
<dbReference type="InterPro" id="IPR030844">
    <property type="entry name" value="PAN3"/>
</dbReference>
<dbReference type="InterPro" id="IPR041332">
    <property type="entry name" value="Pan3_CK"/>
</dbReference>
<name>A0A8H4RSG3_9HELO</name>
<evidence type="ECO:0000256" key="6">
    <source>
        <dbReference type="ARBA" id="ARBA00022840"/>
    </source>
</evidence>
<keyword evidence="9" id="KW-0862">Zinc</keyword>
<feature type="coiled-coil region" evidence="8">
    <location>
        <begin position="585"/>
        <end position="623"/>
    </location>
</feature>
<keyword evidence="2 8" id="KW-0963">Cytoplasm</keyword>
<organism evidence="12 13">
    <name type="scientific">Cudoniella acicularis</name>
    <dbReference type="NCBI Taxonomy" id="354080"/>
    <lineage>
        <taxon>Eukaryota</taxon>
        <taxon>Fungi</taxon>
        <taxon>Dikarya</taxon>
        <taxon>Ascomycota</taxon>
        <taxon>Pezizomycotina</taxon>
        <taxon>Leotiomycetes</taxon>
        <taxon>Helotiales</taxon>
        <taxon>Tricladiaceae</taxon>
        <taxon>Cudoniella</taxon>
    </lineage>
</organism>
<feature type="region of interest" description="Disordered" evidence="10">
    <location>
        <begin position="1"/>
        <end position="29"/>
    </location>
</feature>
<feature type="compositionally biased region" description="Pro residues" evidence="10">
    <location>
        <begin position="84"/>
        <end position="96"/>
    </location>
</feature>
<dbReference type="Pfam" id="PF25586">
    <property type="entry name" value="zf-CCCH_PAN3"/>
    <property type="match status" value="1"/>
</dbReference>
<protein>
    <recommendedName>
        <fullName evidence="8">PAN2-PAN3 deadenylation complex subunit PAN3</fullName>
    </recommendedName>
    <alternativeName>
        <fullName evidence="8">PAB1P-dependent poly(A)-specific ribonuclease</fullName>
    </alternativeName>
    <alternativeName>
        <fullName evidence="8">Poly(A)-nuclease deadenylation complex subunit 3</fullName>
        <shortName evidence="8">PAN deadenylation complex subunit 3</shortName>
    </alternativeName>
</protein>
<keyword evidence="4 8" id="KW-0547">Nucleotide-binding</keyword>
<evidence type="ECO:0000256" key="1">
    <source>
        <dbReference type="ARBA" id="ARBA00004496"/>
    </source>
</evidence>
<dbReference type="InterPro" id="IPR000571">
    <property type="entry name" value="Znf_CCCH"/>
</dbReference>
<comment type="function">
    <text evidence="8">Regulatory subunit of the poly(A)-nuclease (PAN) deadenylation complex, one of two cytoplasmic mRNA deadenylases involved in mRNA turnover. PAN specifically shortens poly(A) tails of RNA and the activity is stimulated by poly(A)-binding protein PAB1. PAN deadenylation is followed by rapid degradation of the shortened mRNA tails by the CCR4-NOT complex. Deadenylated mRNAs are then degraded by two alternative mechanisms, namely exosome-mediated 3'-5' exonucleolytic degradation, or deadenlyation-dependent mRNA decaping and subsequent 5'-3' exonucleolytic degradation by XRN1. May also be involved in post-transcriptional maturation of mRNA poly(A) tails. PAN3 acts as a positive regulator for PAN activity, recruiting the catalytic subunit PAN2 to mRNA via its interaction with RNA and with PAB1.</text>
</comment>
<comment type="subcellular location">
    <subcellularLocation>
        <location evidence="1 8">Cytoplasm</location>
    </subcellularLocation>
</comment>
<dbReference type="Gene3D" id="1.10.510.10">
    <property type="entry name" value="Transferase(Phosphotransferase) domain 1"/>
    <property type="match status" value="1"/>
</dbReference>
<dbReference type="GO" id="GO:0000289">
    <property type="term" value="P:nuclear-transcribed mRNA poly(A) tail shortening"/>
    <property type="evidence" value="ECO:0007669"/>
    <property type="project" value="UniProtKB-UniRule"/>
</dbReference>
<dbReference type="GO" id="GO:0031251">
    <property type="term" value="C:PAN complex"/>
    <property type="evidence" value="ECO:0007669"/>
    <property type="project" value="UniProtKB-UniRule"/>
</dbReference>
<dbReference type="FunFam" id="1.10.287.3700:FF:000001">
    <property type="entry name" value="PAN2-PAN3 deadenylation complex subunit PAN3"/>
    <property type="match status" value="1"/>
</dbReference>
<feature type="zinc finger region" description="C3H1-type" evidence="9">
    <location>
        <begin position="25"/>
        <end position="54"/>
    </location>
</feature>
<feature type="binding site" evidence="8">
    <location>
        <begin position="482"/>
        <end position="483"/>
    </location>
    <ligand>
        <name>ATP</name>
        <dbReference type="ChEBI" id="CHEBI:30616"/>
    </ligand>
</feature>
<comment type="domain">
    <text evidence="8">Contains a pseudokinase domain. The protein kinase domain is predicted to be catalytically inactive because some of the residues important for catalytic activity are substituted and it lacks the equivalent of the binding site for a peptide substrate. However, it has retained an ATP-binding site and ATP-binding is required for mRNA degradation, stimulating the activity of the PAN2 nuclease in vitro. The nucleotide-binding site is juxtaposed to the RNase active site of PAN2 in the complex and may actually bind nucleosides of a poly(A) RNA rather than ATP, feeding the poly(A)-tail to the active site of the deadenylase and thus increasing the efficiency with which this distributive enzyme degrades oligo(A) RNAs.</text>
</comment>
<feature type="compositionally biased region" description="Polar residues" evidence="10">
    <location>
        <begin position="109"/>
        <end position="124"/>
    </location>
</feature>
<keyword evidence="13" id="KW-1185">Reference proteome</keyword>
<dbReference type="PANTHER" id="PTHR12272:SF11">
    <property type="entry name" value="PAN2-PAN3 DEADENYLATION COMPLEX SUBUNIT PAN3"/>
    <property type="match status" value="1"/>
</dbReference>
<dbReference type="EMBL" id="JAAMPI010000177">
    <property type="protein sequence ID" value="KAF4634548.1"/>
    <property type="molecule type" value="Genomic_DNA"/>
</dbReference>
<feature type="region of interest" description="Disordered" evidence="10">
    <location>
        <begin position="47"/>
        <end position="129"/>
    </location>
</feature>
<dbReference type="Gene3D" id="1.10.287.3700">
    <property type="match status" value="1"/>
</dbReference>
<comment type="caution">
    <text evidence="12">The sequence shown here is derived from an EMBL/GenBank/DDBJ whole genome shotgun (WGS) entry which is preliminary data.</text>
</comment>
<keyword evidence="9" id="KW-0479">Metal-binding</keyword>
<dbReference type="SUPFAM" id="SSF56112">
    <property type="entry name" value="Protein kinase-like (PK-like)"/>
    <property type="match status" value="1"/>
</dbReference>
<evidence type="ECO:0000256" key="4">
    <source>
        <dbReference type="ARBA" id="ARBA00022741"/>
    </source>
</evidence>
<dbReference type="HAMAP" id="MF_03181">
    <property type="entry name" value="PAN3"/>
    <property type="match status" value="1"/>
</dbReference>
<comment type="caution">
    <text evidence="8">Lacks conserved residue(s) required for the propagation of feature annotation.</text>
</comment>
<dbReference type="Gene3D" id="1.20.5.5160">
    <property type="match status" value="1"/>
</dbReference>
<feature type="region of interest" description="Knob domain" evidence="8">
    <location>
        <begin position="624"/>
        <end position="719"/>
    </location>
</feature>
<dbReference type="InterPro" id="IPR011009">
    <property type="entry name" value="Kinase-like_dom_sf"/>
</dbReference>
<evidence type="ECO:0000256" key="5">
    <source>
        <dbReference type="ARBA" id="ARBA00022771"/>
    </source>
</evidence>
<dbReference type="Pfam" id="PF18101">
    <property type="entry name" value="Pan3_CK"/>
    <property type="match status" value="1"/>
</dbReference>
<evidence type="ECO:0000259" key="11">
    <source>
        <dbReference type="PROSITE" id="PS50103"/>
    </source>
</evidence>
<dbReference type="OrthoDB" id="204958at2759"/>
<sequence length="719" mass="79615">MATARFSSPELRKPASSPRPKGRENAKETLCRNVLIYGHCRYEDQGCAFNHDPNKSLQTDSKAQKRAPRNASWKRPAADFPRPSQIPPSHEPPPAKAPSLGPPARKLAGSQSQSRAPSSKNQTGDRGGIQSFANIRNSLKKTLNVDSPSFTPATLPVPSKTSAISSQAANAAPFTPRGLASGTATPNSQLDSQSATFNPAQIREFTPQNYEISDPGVSTDGAGSEAHVTYDPFQMSSVGQTLPTATQYNPYIDDSTSMASNGAAYYGASTAFIPPSQPLQYHLYAPIGPHREDLLAYQRHAHDFFMPDALREDLQKKAEATFQVMPNSQLPTLDSYHSLVALDTSHRKSATVFGYPSWVYKATSIKNGFMYSLRRLEGYRLTNERAIRSVKDWRRVNCSGVVSVVDAFTTRAFGDSSLIFVTNYHPLSKTLVEHHFTNTNRFGNRVAQTVPEPVLWSYIVQLASAVKSVHSANLAVRCMDPSKVILTDKGRIRLNACSVLDVVQFDAQRPLAELQQEDFIHFGKLILSIAVNNLAVMTSLNLMGFVEQLARNYTAEFRDTIVWLLTPAQPPAIKNVAELLSGISSHVIDAFDSSLHASDTLYSELSREVENGRLARLLMKLGTINERPEHDGDPNWSEIGERYVLKLFRDYVFHQVNAEGRPVMDMGHMISCLNKLDAGSQEKIMLTSRDEQNVFVVTYNEVKKQVNAAWADLQKPSRR</sequence>
<dbReference type="PANTHER" id="PTHR12272">
    <property type="entry name" value="DEADENYLATION COMPLEX SUBUNIT PAN3"/>
    <property type="match status" value="1"/>
</dbReference>
<comment type="similarity">
    <text evidence="8">Belongs to the protein kinase superfamily. PAN3 family.</text>
</comment>
<dbReference type="GO" id="GO:0005524">
    <property type="term" value="F:ATP binding"/>
    <property type="evidence" value="ECO:0007669"/>
    <property type="project" value="UniProtKB-UniRule"/>
</dbReference>
<evidence type="ECO:0000256" key="2">
    <source>
        <dbReference type="ARBA" id="ARBA00022490"/>
    </source>
</evidence>
<accession>A0A8H4RSG3</accession>
<keyword evidence="6 8" id="KW-0067">ATP-binding</keyword>
<feature type="domain" description="C3H1-type" evidence="11">
    <location>
        <begin position="25"/>
        <end position="54"/>
    </location>
</feature>
<gene>
    <name evidence="8" type="primary">PAN3</name>
    <name evidence="12" type="ORF">G7Y89_g3563</name>
</gene>
<dbReference type="Proteomes" id="UP000566819">
    <property type="component" value="Unassembled WGS sequence"/>
</dbReference>
<feature type="compositionally biased region" description="Polar residues" evidence="10">
    <location>
        <begin position="159"/>
        <end position="169"/>
    </location>
</feature>
<comment type="domain">
    <text evidence="8">The pseudokinase domain, the coiled-coil (CC), and C-terminal knob domain (CK) form a structural unit (PKC) that forms an extensive high-affinity interaction surface for PAN2.</text>
</comment>
<reference evidence="12 13" key="1">
    <citation type="submission" date="2020-03" db="EMBL/GenBank/DDBJ databases">
        <title>Draft Genome Sequence of Cudoniella acicularis.</title>
        <authorList>
            <person name="Buettner E."/>
            <person name="Kellner H."/>
        </authorList>
    </citation>
    <scope>NUCLEOTIDE SEQUENCE [LARGE SCALE GENOMIC DNA]</scope>
    <source>
        <strain evidence="12 13">DSM 108380</strain>
    </source>
</reference>
<evidence type="ECO:0000256" key="8">
    <source>
        <dbReference type="HAMAP-Rule" id="MF_03181"/>
    </source>
</evidence>
<dbReference type="AlphaFoldDB" id="A0A8H4RSG3"/>
<feature type="compositionally biased region" description="Polar residues" evidence="10">
    <location>
        <begin position="182"/>
        <end position="194"/>
    </location>
</feature>
<keyword evidence="5 9" id="KW-0863">Zinc-finger</keyword>
<comment type="domain">
    <text evidence="8">The N-terminal zinc finger binds to poly(A) RNA.</text>
</comment>
<evidence type="ECO:0000256" key="7">
    <source>
        <dbReference type="ARBA" id="ARBA00023054"/>
    </source>
</evidence>
<feature type="binding site" evidence="8">
    <location>
        <position position="374"/>
    </location>
    <ligand>
        <name>ATP</name>
        <dbReference type="ChEBI" id="CHEBI:30616"/>
    </ligand>
</feature>
<keyword evidence="7 8" id="KW-0175">Coiled coil</keyword>
<evidence type="ECO:0000256" key="3">
    <source>
        <dbReference type="ARBA" id="ARBA00022664"/>
    </source>
</evidence>